<dbReference type="AlphaFoldDB" id="K0YQW4"/>
<evidence type="ECO:0000256" key="8">
    <source>
        <dbReference type="RuleBase" id="RU364100"/>
    </source>
</evidence>
<reference evidence="9 10" key="1">
    <citation type="submission" date="2012-08" db="EMBL/GenBank/DDBJ databases">
        <title>The Genome Sequence of Turicella otitidis ATCC 51513.</title>
        <authorList>
            <consortium name="The Broad Institute Genome Sequencing Platform"/>
            <person name="Earl A."/>
            <person name="Ward D."/>
            <person name="Feldgarden M."/>
            <person name="Gevers D."/>
            <person name="Huys G."/>
            <person name="Walker B."/>
            <person name="Young S.K."/>
            <person name="Zeng Q."/>
            <person name="Gargeya S."/>
            <person name="Fitzgerald M."/>
            <person name="Haas B."/>
            <person name="Abouelleil A."/>
            <person name="Alvarado L."/>
            <person name="Arachchi H.M."/>
            <person name="Berlin A.M."/>
            <person name="Chapman S.B."/>
            <person name="Goldberg J."/>
            <person name="Griggs A."/>
            <person name="Gujja S."/>
            <person name="Hansen M."/>
            <person name="Howarth C."/>
            <person name="Imamovic A."/>
            <person name="Larimer J."/>
            <person name="McCowen C."/>
            <person name="Montmayeur A."/>
            <person name="Murphy C."/>
            <person name="Neiman D."/>
            <person name="Pearson M."/>
            <person name="Priest M."/>
            <person name="Roberts A."/>
            <person name="Saif S."/>
            <person name="Shea T."/>
            <person name="Sisk P."/>
            <person name="Sykes S."/>
            <person name="Wortman J."/>
            <person name="Nusbaum C."/>
            <person name="Birren B."/>
        </authorList>
    </citation>
    <scope>NUCLEOTIDE SEQUENCE [LARGE SCALE GENOMIC DNA]</scope>
    <source>
        <strain evidence="9 10">ATCC 51513</strain>
    </source>
</reference>
<sequence>MCGRFVLFTVGERLLSAVAGLPGVASVGAPQGTPDARYNVAPTQTVPVVRLRAAGEGLEALVEPARWGLYPHWKRDEKGPTLFNARAETAATKPSFRSATRGKRCLIPMDGYYEWKDKKPRFVRRDDGRVLWAAGLWDTGLDRLSCTIVTTASAKPIDWLHDRMPRFLDDAEVEAWATGDEDAGRELLHPTPPRVRDRLVATEAASEVGSVANDYPELLGPAARA</sequence>
<dbReference type="GO" id="GO:0016829">
    <property type="term" value="F:lyase activity"/>
    <property type="evidence" value="ECO:0007669"/>
    <property type="project" value="UniProtKB-KW"/>
</dbReference>
<dbReference type="STRING" id="29321.AAV33_01425"/>
<dbReference type="Pfam" id="PF02586">
    <property type="entry name" value="SRAP"/>
    <property type="match status" value="1"/>
</dbReference>
<keyword evidence="7" id="KW-0456">Lyase</keyword>
<dbReference type="EC" id="3.4.-.-" evidence="8"/>
<dbReference type="GO" id="GO:0106300">
    <property type="term" value="P:protein-DNA covalent cross-linking repair"/>
    <property type="evidence" value="ECO:0007669"/>
    <property type="project" value="InterPro"/>
</dbReference>
<comment type="similarity">
    <text evidence="1 8">Belongs to the SOS response-associated peptidase family.</text>
</comment>
<dbReference type="HOGENOM" id="CLU_035990_6_2_11"/>
<dbReference type="GO" id="GO:0006508">
    <property type="term" value="P:proteolysis"/>
    <property type="evidence" value="ECO:0007669"/>
    <property type="project" value="UniProtKB-KW"/>
</dbReference>
<dbReference type="PANTHER" id="PTHR13604">
    <property type="entry name" value="DC12-RELATED"/>
    <property type="match status" value="1"/>
</dbReference>
<keyword evidence="10" id="KW-1185">Reference proteome</keyword>
<comment type="caution">
    <text evidence="9">The sequence shown here is derived from an EMBL/GenBank/DDBJ whole genome shotgun (WGS) entry which is preliminary data.</text>
</comment>
<dbReference type="eggNOG" id="COG2135">
    <property type="taxonomic scope" value="Bacteria"/>
</dbReference>
<keyword evidence="4 8" id="KW-0378">Hydrolase</keyword>
<evidence type="ECO:0000313" key="9">
    <source>
        <dbReference type="EMBL" id="EJZ81924.1"/>
    </source>
</evidence>
<dbReference type="GO" id="GO:0008233">
    <property type="term" value="F:peptidase activity"/>
    <property type="evidence" value="ECO:0007669"/>
    <property type="project" value="UniProtKB-KW"/>
</dbReference>
<gene>
    <name evidence="9" type="ORF">HMPREF9719_01131</name>
</gene>
<name>K0YQW4_9CORY</name>
<dbReference type="Proteomes" id="UP000006078">
    <property type="component" value="Unassembled WGS sequence"/>
</dbReference>
<evidence type="ECO:0000256" key="2">
    <source>
        <dbReference type="ARBA" id="ARBA00022670"/>
    </source>
</evidence>
<evidence type="ECO:0000313" key="10">
    <source>
        <dbReference type="Proteomes" id="UP000006078"/>
    </source>
</evidence>
<protein>
    <recommendedName>
        <fullName evidence="8">Abasic site processing protein</fullName>
        <ecNumber evidence="8">3.4.-.-</ecNumber>
    </recommendedName>
</protein>
<dbReference type="PATRIC" id="fig|883169.3.peg.1092"/>
<dbReference type="PANTHER" id="PTHR13604:SF0">
    <property type="entry name" value="ABASIC SITE PROCESSING PROTEIN HMCES"/>
    <property type="match status" value="1"/>
</dbReference>
<evidence type="ECO:0000256" key="4">
    <source>
        <dbReference type="ARBA" id="ARBA00022801"/>
    </source>
</evidence>
<evidence type="ECO:0000256" key="6">
    <source>
        <dbReference type="ARBA" id="ARBA00023125"/>
    </source>
</evidence>
<accession>K0YQW4</accession>
<dbReference type="EMBL" id="AHAE01000050">
    <property type="protein sequence ID" value="EJZ81924.1"/>
    <property type="molecule type" value="Genomic_DNA"/>
</dbReference>
<dbReference type="InterPro" id="IPR036590">
    <property type="entry name" value="SRAP-like"/>
</dbReference>
<dbReference type="RefSeq" id="WP_004601021.1">
    <property type="nucleotide sequence ID" value="NZ_HF541867.1"/>
</dbReference>
<evidence type="ECO:0000256" key="1">
    <source>
        <dbReference type="ARBA" id="ARBA00008136"/>
    </source>
</evidence>
<evidence type="ECO:0000256" key="7">
    <source>
        <dbReference type="ARBA" id="ARBA00023239"/>
    </source>
</evidence>
<proteinExistence type="inferred from homology"/>
<keyword evidence="5" id="KW-0190">Covalent protein-DNA linkage</keyword>
<dbReference type="InterPro" id="IPR003738">
    <property type="entry name" value="SRAP"/>
</dbReference>
<organism evidence="9 10">
    <name type="scientific">Corynebacterium otitidis ATCC 51513</name>
    <dbReference type="NCBI Taxonomy" id="883169"/>
    <lineage>
        <taxon>Bacteria</taxon>
        <taxon>Bacillati</taxon>
        <taxon>Actinomycetota</taxon>
        <taxon>Actinomycetes</taxon>
        <taxon>Mycobacteriales</taxon>
        <taxon>Corynebacteriaceae</taxon>
        <taxon>Corynebacterium</taxon>
    </lineage>
</organism>
<dbReference type="GO" id="GO:0003697">
    <property type="term" value="F:single-stranded DNA binding"/>
    <property type="evidence" value="ECO:0007669"/>
    <property type="project" value="InterPro"/>
</dbReference>
<evidence type="ECO:0000256" key="5">
    <source>
        <dbReference type="ARBA" id="ARBA00023124"/>
    </source>
</evidence>
<keyword evidence="2 8" id="KW-0645">Protease</keyword>
<evidence type="ECO:0000256" key="3">
    <source>
        <dbReference type="ARBA" id="ARBA00022763"/>
    </source>
</evidence>
<dbReference type="SUPFAM" id="SSF143081">
    <property type="entry name" value="BB1717-like"/>
    <property type="match status" value="1"/>
</dbReference>
<dbReference type="Gene3D" id="3.90.1680.10">
    <property type="entry name" value="SOS response associated peptidase-like"/>
    <property type="match status" value="1"/>
</dbReference>
<keyword evidence="3" id="KW-0227">DNA damage</keyword>
<keyword evidence="6" id="KW-0238">DNA-binding</keyword>